<dbReference type="EMBL" id="CP035093">
    <property type="protein sequence ID" value="QAT13775.1"/>
    <property type="molecule type" value="Genomic_DNA"/>
</dbReference>
<evidence type="ECO:0000313" key="2">
    <source>
        <dbReference type="EMBL" id="QQB88860.1"/>
    </source>
</evidence>
<evidence type="ECO:0000313" key="1">
    <source>
        <dbReference type="EMBL" id="QAT13775.1"/>
    </source>
</evidence>
<dbReference type="KEGG" id="bdm:EQG53_05050"/>
<evidence type="ECO:0000313" key="4">
    <source>
        <dbReference type="Proteomes" id="UP000596117"/>
    </source>
</evidence>
<dbReference type="Proteomes" id="UP000596117">
    <property type="component" value="Chromosome"/>
</dbReference>
<dbReference type="EMBL" id="CP066026">
    <property type="protein sequence ID" value="QQB88860.1"/>
    <property type="molecule type" value="Genomic_DNA"/>
</dbReference>
<reference evidence="1 3" key="1">
    <citation type="submission" date="2019-01" db="EMBL/GenBank/DDBJ databases">
        <title>Brevundimonas diminuta Genome sequencing and assembly.</title>
        <authorList>
            <person name="Chen H."/>
        </authorList>
    </citation>
    <scope>NUCLEOTIDE SEQUENCE [LARGE SCALE GENOMIC DNA]</scope>
    <source>
        <strain evidence="1">ATCC</strain>
        <strain evidence="3">ATCC(B) 19146</strain>
    </source>
</reference>
<dbReference type="Proteomes" id="UP000287388">
    <property type="component" value="Chromosome"/>
</dbReference>
<dbReference type="RefSeq" id="WP_128719304.1">
    <property type="nucleotide sequence ID" value="NZ_BJNC01000010.1"/>
</dbReference>
<evidence type="ECO:0000313" key="3">
    <source>
        <dbReference type="Proteomes" id="UP000287388"/>
    </source>
</evidence>
<keyword evidence="4" id="KW-1185">Reference proteome</keyword>
<name>A0A410NV73_BREDI</name>
<sequence>MIDMEIALPHSELSAALSVLFACGDGMRPIFISNEEDGPRLPVSDFDQVNELIGSGSGSGSGVFLWSPECFYDVSVSDSGAANIFASSDNFGEIDAIFSSMVELPIMFGYACEHEERVHRNRIERRMDYGVHEAWVGRDFSRYLPGVYWLTAIPVEMQRRLDISIDNLRALAVDVSLVGNRNWLLRLYSRPDQWRGEALKLDKWCSGSPGCFSKAVAEKALNQASNFIEASACIKEWR</sequence>
<dbReference type="AlphaFoldDB" id="A0A410NV73"/>
<accession>A0A410NV73</accession>
<reference evidence="2 4" key="2">
    <citation type="submission" date="2020-12" db="EMBL/GenBank/DDBJ databases">
        <title>FDA dAtabase for Regulatory Grade micrObial Sequences (FDA-ARGOS): Supporting development and validation of Infectious Disease Dx tests.</title>
        <authorList>
            <person name="Kerrigan L."/>
            <person name="Long C."/>
            <person name="Tallon L."/>
            <person name="Sadzewicz L."/>
            <person name="Zhao X."/>
            <person name="Boylan J."/>
            <person name="Ott S."/>
            <person name="Bowen H."/>
            <person name="Vavikolanu K."/>
            <person name="Mehta A."/>
            <person name="Aluvathingal J."/>
            <person name="Nadendla S."/>
            <person name="Yan Y."/>
            <person name="Sichtig H."/>
        </authorList>
    </citation>
    <scope>NUCLEOTIDE SEQUENCE [LARGE SCALE GENOMIC DNA]</scope>
    <source>
        <strain evidence="2 4">FDAARGOS_1026</strain>
    </source>
</reference>
<gene>
    <name evidence="1" type="ORF">EQG53_05050</name>
    <name evidence="2" type="ORF">I6H83_17385</name>
</gene>
<organism evidence="1 3">
    <name type="scientific">Brevundimonas diminuta</name>
    <name type="common">Pseudomonas diminuta</name>
    <dbReference type="NCBI Taxonomy" id="293"/>
    <lineage>
        <taxon>Bacteria</taxon>
        <taxon>Pseudomonadati</taxon>
        <taxon>Pseudomonadota</taxon>
        <taxon>Alphaproteobacteria</taxon>
        <taxon>Caulobacterales</taxon>
        <taxon>Caulobacteraceae</taxon>
        <taxon>Brevundimonas</taxon>
    </lineage>
</organism>
<protein>
    <submittedName>
        <fullName evidence="1">Uncharacterized protein</fullName>
    </submittedName>
</protein>
<proteinExistence type="predicted"/>